<dbReference type="Proteomes" id="UP000006100">
    <property type="component" value="Chromosome"/>
</dbReference>
<organism evidence="1 2">
    <name type="scientific">Candidatus Nitrosopumilus sediminis</name>
    <dbReference type="NCBI Taxonomy" id="1229909"/>
    <lineage>
        <taxon>Archaea</taxon>
        <taxon>Nitrososphaerota</taxon>
        <taxon>Nitrososphaeria</taxon>
        <taxon>Nitrosopumilales</taxon>
        <taxon>Nitrosopumilaceae</taxon>
        <taxon>Nitrosopumilus</taxon>
    </lineage>
</organism>
<dbReference type="STRING" id="1229909.NSED_06795"/>
<dbReference type="KEGG" id="nir:NSED_06795"/>
<evidence type="ECO:0000313" key="1">
    <source>
        <dbReference type="EMBL" id="AFS83157.1"/>
    </source>
</evidence>
<sequence length="78" mass="9022">MDKHKPSDEMIKDLDNLLSKLNAMEIVASNEFEKNSIKIQRALVEGQMHSINEFQHLKKALDLLTLQLFDVQNKINES</sequence>
<dbReference type="HOGENOM" id="CLU_2613420_0_0_2"/>
<dbReference type="OrthoDB" id="10281at2157"/>
<dbReference type="PATRIC" id="fig|1229909.8.peg.1497"/>
<gene>
    <name evidence="1" type="ORF">NSED_06795</name>
</gene>
<name>K0BDK1_9ARCH</name>
<dbReference type="EMBL" id="CP003843">
    <property type="protein sequence ID" value="AFS83157.1"/>
    <property type="molecule type" value="Genomic_DNA"/>
</dbReference>
<dbReference type="AlphaFoldDB" id="K0BDK1"/>
<reference evidence="1 2" key="1">
    <citation type="journal article" date="2012" name="J. Bacteriol.">
        <title>Draft Genome Sequence of an Ammonia-Oxidizing Archaeon, "Candidatus Nitrosopumilus sediminis" AR2, from Svalbard in the Arctic Circle.</title>
        <authorList>
            <person name="Park S.J."/>
            <person name="Kim J.G."/>
            <person name="Jung M.Y."/>
            <person name="Kim S.J."/>
            <person name="Cha I.T."/>
            <person name="Ghai R."/>
            <person name="Martin-Cuadrado A.B."/>
            <person name="Rodriguez-Valera F."/>
            <person name="Rhee S.K."/>
        </authorList>
    </citation>
    <scope>NUCLEOTIDE SEQUENCE [LARGE SCALE GENOMIC DNA]</scope>
    <source>
        <strain evidence="1 2">AR2</strain>
    </source>
</reference>
<accession>K0BDK1</accession>
<dbReference type="GeneID" id="13698119"/>
<evidence type="ECO:0000313" key="2">
    <source>
        <dbReference type="Proteomes" id="UP000006100"/>
    </source>
</evidence>
<proteinExistence type="predicted"/>
<keyword evidence="2" id="KW-1185">Reference proteome</keyword>
<dbReference type="eggNOG" id="arCOG10408">
    <property type="taxonomic scope" value="Archaea"/>
</dbReference>
<dbReference type="RefSeq" id="WP_014965527.1">
    <property type="nucleotide sequence ID" value="NC_018656.1"/>
</dbReference>
<protein>
    <submittedName>
        <fullName evidence="1">Uncharacterized protein</fullName>
    </submittedName>
</protein>